<evidence type="ECO:0000313" key="1">
    <source>
        <dbReference type="EMBL" id="MBZ3923404.1"/>
    </source>
</evidence>
<sequence length="110" mass="12431">MGCLDDEDEPLPRFHEEIDAHELVTALTGLALLGDDLAMQSQAFNLAMVDKFIMELEMNYLRSLFNDDLPREPGSALFLSAQTEMWIFAAYELMGFYPDITDGCKRAATF</sequence>
<dbReference type="EMBL" id="LOKL01000042">
    <property type="protein sequence ID" value="MBZ3923404.1"/>
    <property type="molecule type" value="Genomic_DNA"/>
</dbReference>
<dbReference type="Proteomes" id="UP000825388">
    <property type="component" value="Unassembled WGS sequence"/>
</dbReference>
<comment type="caution">
    <text evidence="1">The sequence shown here is derived from an EMBL/GenBank/DDBJ whole genome shotgun (WGS) entry which is preliminary data.</text>
</comment>
<proteinExistence type="predicted"/>
<protein>
    <submittedName>
        <fullName evidence="1">Uncharacterized protein</fullName>
    </submittedName>
</protein>
<dbReference type="AlphaFoldDB" id="A0AAW4RH10"/>
<evidence type="ECO:0000313" key="2">
    <source>
        <dbReference type="Proteomes" id="UP000825388"/>
    </source>
</evidence>
<gene>
    <name evidence="1" type="ORF">Xseb_22995</name>
</gene>
<name>A0AAW4RH10_XANCI</name>
<accession>A0AAW4RH10</accession>
<reference evidence="1" key="1">
    <citation type="submission" date="2015-12" db="EMBL/GenBank/DDBJ databases">
        <authorList>
            <person name="Bansal K."/>
            <person name="Midha S."/>
            <person name="Patil P.B."/>
        </authorList>
    </citation>
    <scope>NUCLEOTIDE SEQUENCE</scope>
    <source>
        <strain evidence="1">LMG867</strain>
    </source>
</reference>
<organism evidence="1 2">
    <name type="scientific">Xanthomonas citri pv. sesbaniae</name>
    <dbReference type="NCBI Taxonomy" id="473425"/>
    <lineage>
        <taxon>Bacteria</taxon>
        <taxon>Pseudomonadati</taxon>
        <taxon>Pseudomonadota</taxon>
        <taxon>Gammaproteobacteria</taxon>
        <taxon>Lysobacterales</taxon>
        <taxon>Lysobacteraceae</taxon>
        <taxon>Xanthomonas</taxon>
    </lineage>
</organism>